<dbReference type="PANTHER" id="PTHR12517:SF0">
    <property type="entry name" value="INTERMEMBRANE LIPID TRANSFER PROTEIN VPS13B"/>
    <property type="match status" value="1"/>
</dbReference>
<dbReference type="EMBL" id="JAPWTK010000143">
    <property type="protein sequence ID" value="KAJ8948160.1"/>
    <property type="molecule type" value="Genomic_DNA"/>
</dbReference>
<organism evidence="1 2">
    <name type="scientific">Aromia moschata</name>
    <dbReference type="NCBI Taxonomy" id="1265417"/>
    <lineage>
        <taxon>Eukaryota</taxon>
        <taxon>Metazoa</taxon>
        <taxon>Ecdysozoa</taxon>
        <taxon>Arthropoda</taxon>
        <taxon>Hexapoda</taxon>
        <taxon>Insecta</taxon>
        <taxon>Pterygota</taxon>
        <taxon>Neoptera</taxon>
        <taxon>Endopterygota</taxon>
        <taxon>Coleoptera</taxon>
        <taxon>Polyphaga</taxon>
        <taxon>Cucujiformia</taxon>
        <taxon>Chrysomeloidea</taxon>
        <taxon>Cerambycidae</taxon>
        <taxon>Cerambycinae</taxon>
        <taxon>Callichromatini</taxon>
        <taxon>Aromia</taxon>
    </lineage>
</organism>
<accession>A0AAV8Y9Q5</accession>
<keyword evidence="2" id="KW-1185">Reference proteome</keyword>
<reference evidence="1" key="1">
    <citation type="journal article" date="2023" name="Insect Mol. Biol.">
        <title>Genome sequencing provides insights into the evolution of gene families encoding plant cell wall-degrading enzymes in longhorned beetles.</title>
        <authorList>
            <person name="Shin N.R."/>
            <person name="Okamura Y."/>
            <person name="Kirsch R."/>
            <person name="Pauchet Y."/>
        </authorList>
    </citation>
    <scope>NUCLEOTIDE SEQUENCE</scope>
    <source>
        <strain evidence="1">AMC_N1</strain>
    </source>
</reference>
<protein>
    <recommendedName>
        <fullName evidence="3">Vacuolar protein sorting-associated protein 13 DH-like domain-containing protein</fullName>
    </recommendedName>
</protein>
<proteinExistence type="predicted"/>
<evidence type="ECO:0000313" key="2">
    <source>
        <dbReference type="Proteomes" id="UP001162162"/>
    </source>
</evidence>
<dbReference type="AlphaFoldDB" id="A0AAV8Y9Q5"/>
<name>A0AAV8Y9Q5_9CUCU</name>
<evidence type="ECO:0008006" key="3">
    <source>
        <dbReference type="Google" id="ProtNLM"/>
    </source>
</evidence>
<dbReference type="Proteomes" id="UP001162162">
    <property type="component" value="Unassembled WGS sequence"/>
</dbReference>
<dbReference type="PANTHER" id="PTHR12517">
    <property type="entry name" value="VACUOLAR PROTEIN SORTING-ASSOCIATED PROTEIN 13B"/>
    <property type="match status" value="1"/>
</dbReference>
<comment type="caution">
    <text evidence="1">The sequence shown here is derived from an EMBL/GenBank/DDBJ whole genome shotgun (WGS) entry which is preliminary data.</text>
</comment>
<gene>
    <name evidence="1" type="ORF">NQ318_009252</name>
</gene>
<evidence type="ECO:0000313" key="1">
    <source>
        <dbReference type="EMBL" id="KAJ8948160.1"/>
    </source>
</evidence>
<sequence length="639" mass="70104">MSVSKSLLVSTVPMRDKWSYVKFDVFVKSFSVILMSDLEERGNERWELLNLVCDNIALTATQNENMNVKLSISDIQLDNQRYSKESFDFPVVLVGQDSKPSNKLSSLNIPIETLIENADENALLIVGLTIESWLNQSNKKSITDVYITRLVEYLNVFIPNKLVLWPAHRPVVKFNLNSGLVNVPELISWQCAILAKPLTIRNITIAPLSLLLSVHSSIKLYIALDQSPLQFGKFERRRLFTTPYRLGHALTMHYLSGAIFGAGWVVSSLELLGSPGGLARAMGIGLRDFVSLPYRGLVVGPMAFLKGVTQGSASLMRHVTAGTLQSVTKLASSVARNLDRLTLDEEHLKRTEEQRRQRPQGLAQGFMQGLTGLGISLLGAVGGIAHHPLQSVMTEGASPRSLAAGVGLGLVGVFTKPLSGAAELVALTGQGLLQGAGWNSLPEPRSPPCIYKISHALNSVLKYNWKLINSISHSQLLYVTEATSITNNSEYSAIALILTIDALIVIDTDEDETQRIVSLSELTALQNNDPTMLAFKLTPPLVQVKSEDEAALEMDPACRARVADYVRSTVGLLNLPDTMVISEHSDISISPLSSPCATPNVCEESTVLTYYVNPQSKNYFLCLLSLAKQHRHNYNFPVL</sequence>
<dbReference type="InterPro" id="IPR039782">
    <property type="entry name" value="VPS13B"/>
</dbReference>